<gene>
    <name evidence="2" type="ORF">E9998_14155</name>
</gene>
<sequence length="253" mass="27262">MADADRLLAWESPSMTVPGPYAPPLDDAKARSRRRLVTVGGFAWAFIPLLTCGFGAPVAFAIAVGRRRDTMTIVGLVLYSAILLAGCGSIGAYDYEETPKWATVAFNTAISLTALGATAHLLLIRSLVWAPIAPAAAPVPVARLSNEEVLDRARRLRAQARRTAEADPMLAKRLGVGRPDLPRQFDDGGLVDLNHAPMRVLVTLPGVTERSARQILDRVAGTGPFASLGEVMLVVEISPSFEHHLREYCVFIP</sequence>
<reference evidence="2 3" key="1">
    <citation type="journal article" date="2018" name="Int. J. Syst. Evol. Microbiol.">
        <title>Glycomyces paridis sp. nov., isolated from the medicinal plant Paris polyphylla.</title>
        <authorList>
            <person name="Fang X.M."/>
            <person name="Bai J.L."/>
            <person name="Su J."/>
            <person name="Zhao L.L."/>
            <person name="Liu H.Y."/>
            <person name="Ma B.P."/>
            <person name="Zhang Y.Q."/>
            <person name="Yu L.Y."/>
        </authorList>
    </citation>
    <scope>NUCLEOTIDE SEQUENCE [LARGE SCALE GENOMIC DNA]</scope>
    <source>
        <strain evidence="2 3">CPCC 204357</strain>
    </source>
</reference>
<keyword evidence="3" id="KW-1185">Reference proteome</keyword>
<dbReference type="SUPFAM" id="SSF81585">
    <property type="entry name" value="PsbU/PolX domain-like"/>
    <property type="match status" value="1"/>
</dbReference>
<evidence type="ECO:0000256" key="1">
    <source>
        <dbReference type="SAM" id="Phobius"/>
    </source>
</evidence>
<dbReference type="RefSeq" id="WP_136530358.1">
    <property type="nucleotide sequence ID" value="NZ_STGX01000010.1"/>
</dbReference>
<name>A0A4S8PE62_9ACTN</name>
<organism evidence="2 3">
    <name type="scientific">Glycomyces paridis</name>
    <dbReference type="NCBI Taxonomy" id="2126555"/>
    <lineage>
        <taxon>Bacteria</taxon>
        <taxon>Bacillati</taxon>
        <taxon>Actinomycetota</taxon>
        <taxon>Actinomycetes</taxon>
        <taxon>Glycomycetales</taxon>
        <taxon>Glycomycetaceae</taxon>
        <taxon>Glycomyces</taxon>
    </lineage>
</organism>
<evidence type="ECO:0000313" key="2">
    <source>
        <dbReference type="EMBL" id="THV27552.1"/>
    </source>
</evidence>
<dbReference type="OrthoDB" id="5184981at2"/>
<accession>A0A4S8PE62</accession>
<comment type="caution">
    <text evidence="2">The sequence shown here is derived from an EMBL/GenBank/DDBJ whole genome shotgun (WGS) entry which is preliminary data.</text>
</comment>
<evidence type="ECO:0000313" key="3">
    <source>
        <dbReference type="Proteomes" id="UP000305792"/>
    </source>
</evidence>
<keyword evidence="1" id="KW-0812">Transmembrane</keyword>
<keyword evidence="1" id="KW-1133">Transmembrane helix</keyword>
<proteinExistence type="predicted"/>
<feature type="transmembrane region" description="Helical" evidence="1">
    <location>
        <begin position="101"/>
        <end position="124"/>
    </location>
</feature>
<dbReference type="Gene3D" id="1.10.150.320">
    <property type="entry name" value="Photosystem II 12 kDa extrinsic protein"/>
    <property type="match status" value="1"/>
</dbReference>
<dbReference type="EMBL" id="STGX01000010">
    <property type="protein sequence ID" value="THV27552.1"/>
    <property type="molecule type" value="Genomic_DNA"/>
</dbReference>
<dbReference type="Proteomes" id="UP000305792">
    <property type="component" value="Unassembled WGS sequence"/>
</dbReference>
<dbReference type="AlphaFoldDB" id="A0A4S8PE62"/>
<feature type="transmembrane region" description="Helical" evidence="1">
    <location>
        <begin position="76"/>
        <end position="95"/>
    </location>
</feature>
<keyword evidence="1" id="KW-0472">Membrane</keyword>
<protein>
    <submittedName>
        <fullName evidence="2">Helix-hairpin-helix domain-containing protein</fullName>
    </submittedName>
</protein>
<feature type="transmembrane region" description="Helical" evidence="1">
    <location>
        <begin position="42"/>
        <end position="64"/>
    </location>
</feature>